<dbReference type="InterPro" id="IPR006458">
    <property type="entry name" value="Ovate_C"/>
</dbReference>
<feature type="domain" description="OVATE" evidence="8">
    <location>
        <begin position="254"/>
        <end position="313"/>
    </location>
</feature>
<evidence type="ECO:0000256" key="3">
    <source>
        <dbReference type="ARBA" id="ARBA00023015"/>
    </source>
</evidence>
<dbReference type="PROSITE" id="PS51754">
    <property type="entry name" value="OVATE"/>
    <property type="match status" value="1"/>
</dbReference>
<feature type="region of interest" description="Disordered" evidence="7">
    <location>
        <begin position="147"/>
        <end position="175"/>
    </location>
</feature>
<name>A0A067H9S7_CITSI</name>
<dbReference type="GO" id="GO:0045892">
    <property type="term" value="P:negative regulation of DNA-templated transcription"/>
    <property type="evidence" value="ECO:0007669"/>
    <property type="project" value="UniProtKB-UniRule"/>
</dbReference>
<dbReference type="EMBL" id="KK784874">
    <property type="protein sequence ID" value="KDO84517.1"/>
    <property type="molecule type" value="Genomic_DNA"/>
</dbReference>
<evidence type="ECO:0000313" key="10">
    <source>
        <dbReference type="Proteomes" id="UP000027120"/>
    </source>
</evidence>
<dbReference type="PANTHER" id="PTHR33057">
    <property type="entry name" value="TRANSCRIPTION REPRESSOR OFP7-RELATED"/>
    <property type="match status" value="1"/>
</dbReference>
<accession>A0A067H9S7</accession>
<gene>
    <name evidence="9" type="ORF">CISIN_1g043733mg</name>
</gene>
<dbReference type="PANTHER" id="PTHR33057:SF90">
    <property type="entry name" value="TRANSCRIPTION REPRESSOR OFP7"/>
    <property type="match status" value="1"/>
</dbReference>
<dbReference type="NCBIfam" id="TIGR01568">
    <property type="entry name" value="A_thal_3678"/>
    <property type="match status" value="1"/>
</dbReference>
<keyword evidence="3 6" id="KW-0805">Transcription regulation</keyword>
<feature type="compositionally biased region" description="Polar residues" evidence="7">
    <location>
        <begin position="147"/>
        <end position="158"/>
    </location>
</feature>
<comment type="function">
    <text evidence="6">Transcriptional repressor that regulates multiple aspects of plant growth and development.</text>
</comment>
<reference evidence="9 10" key="1">
    <citation type="submission" date="2014-04" db="EMBL/GenBank/DDBJ databases">
        <authorList>
            <consortium name="International Citrus Genome Consortium"/>
            <person name="Gmitter F."/>
            <person name="Chen C."/>
            <person name="Farmerie W."/>
            <person name="Harkins T."/>
            <person name="Desany B."/>
            <person name="Mohiuddin M."/>
            <person name="Kodira C."/>
            <person name="Borodovsky M."/>
            <person name="Lomsadze A."/>
            <person name="Burns P."/>
            <person name="Jenkins J."/>
            <person name="Prochnik S."/>
            <person name="Shu S."/>
            <person name="Chapman J."/>
            <person name="Pitluck S."/>
            <person name="Schmutz J."/>
            <person name="Rokhsar D."/>
        </authorList>
    </citation>
    <scope>NUCLEOTIDE SEQUENCE</scope>
</reference>
<protein>
    <recommendedName>
        <fullName evidence="6">Transcription repressor</fullName>
    </recommendedName>
    <alternativeName>
        <fullName evidence="6">Ovate family protein</fullName>
    </alternativeName>
</protein>
<dbReference type="GO" id="GO:0005634">
    <property type="term" value="C:nucleus"/>
    <property type="evidence" value="ECO:0007669"/>
    <property type="project" value="UniProtKB-SubCell"/>
</dbReference>
<evidence type="ECO:0000256" key="7">
    <source>
        <dbReference type="SAM" id="MobiDB-lite"/>
    </source>
</evidence>
<evidence type="ECO:0000256" key="5">
    <source>
        <dbReference type="ARBA" id="ARBA00023242"/>
    </source>
</evidence>
<keyword evidence="2 6" id="KW-0678">Repressor</keyword>
<evidence type="ECO:0000256" key="6">
    <source>
        <dbReference type="RuleBase" id="RU367028"/>
    </source>
</evidence>
<dbReference type="Proteomes" id="UP000027120">
    <property type="component" value="Unassembled WGS sequence"/>
</dbReference>
<dbReference type="STRING" id="2711.A0A067H9S7"/>
<sequence>MAERFKLKTSRAVSLSRVIPSLQICRPKGPSDSVYTPVPAIHRLSPVDSKVFDISFPSNLIPSPPPTTPECHFIKRRVSTKVECGCGMQELSTDHRGFWSQWKKDLEAAPPCHVVSKDDHQPKLTINSNDDTSPVWVSKNKIKTAASLSSRDGGCSSNEEGDESETTQVSSSTRSLSNYYSTGLDHYSPDAEDENGRKKKNVNTNIKQIRRHRRKASDMTTVTEVVDSAVKASVFRRKIIPGTVEGKVRESVAVAKKSVDPYEDFKRSMLEMILQKQMFEAKDLEQLLLCFLSLNSSKYHQIIVEAFSDIWEILFCD</sequence>
<evidence type="ECO:0000313" key="9">
    <source>
        <dbReference type="EMBL" id="KDO84517.1"/>
    </source>
</evidence>
<keyword evidence="10" id="KW-1185">Reference proteome</keyword>
<evidence type="ECO:0000259" key="8">
    <source>
        <dbReference type="PROSITE" id="PS51754"/>
    </source>
</evidence>
<evidence type="ECO:0000256" key="1">
    <source>
        <dbReference type="ARBA" id="ARBA00004123"/>
    </source>
</evidence>
<keyword evidence="4 6" id="KW-0804">Transcription</keyword>
<feature type="region of interest" description="Disordered" evidence="7">
    <location>
        <begin position="114"/>
        <end position="135"/>
    </location>
</feature>
<dbReference type="Pfam" id="PF04844">
    <property type="entry name" value="Ovate"/>
    <property type="match status" value="1"/>
</dbReference>
<proteinExistence type="predicted"/>
<organism evidence="9 10">
    <name type="scientific">Citrus sinensis</name>
    <name type="common">Sweet orange</name>
    <name type="synonym">Citrus aurantium var. sinensis</name>
    <dbReference type="NCBI Taxonomy" id="2711"/>
    <lineage>
        <taxon>Eukaryota</taxon>
        <taxon>Viridiplantae</taxon>
        <taxon>Streptophyta</taxon>
        <taxon>Embryophyta</taxon>
        <taxon>Tracheophyta</taxon>
        <taxon>Spermatophyta</taxon>
        <taxon>Magnoliopsida</taxon>
        <taxon>eudicotyledons</taxon>
        <taxon>Gunneridae</taxon>
        <taxon>Pentapetalae</taxon>
        <taxon>rosids</taxon>
        <taxon>malvids</taxon>
        <taxon>Sapindales</taxon>
        <taxon>Rutaceae</taxon>
        <taxon>Aurantioideae</taxon>
        <taxon>Citrus</taxon>
    </lineage>
</organism>
<dbReference type="KEGG" id="cit:107176376"/>
<dbReference type="InterPro" id="IPR038933">
    <property type="entry name" value="Ovate"/>
</dbReference>
<comment type="subcellular location">
    <subcellularLocation>
        <location evidence="1 6">Nucleus</location>
    </subcellularLocation>
</comment>
<evidence type="ECO:0000256" key="4">
    <source>
        <dbReference type="ARBA" id="ARBA00023163"/>
    </source>
</evidence>
<evidence type="ECO:0000256" key="2">
    <source>
        <dbReference type="ARBA" id="ARBA00022491"/>
    </source>
</evidence>
<dbReference type="AlphaFoldDB" id="A0A067H9S7"/>
<keyword evidence="5 6" id="KW-0539">Nucleus</keyword>
<feature type="region of interest" description="Disordered" evidence="7">
    <location>
        <begin position="180"/>
        <end position="199"/>
    </location>
</feature>